<evidence type="ECO:0000313" key="6">
    <source>
        <dbReference type="Proteomes" id="UP001589832"/>
    </source>
</evidence>
<feature type="signal peptide" evidence="4">
    <location>
        <begin position="1"/>
        <end position="19"/>
    </location>
</feature>
<feature type="repeat" description="TPR" evidence="3">
    <location>
        <begin position="227"/>
        <end position="260"/>
    </location>
</feature>
<dbReference type="InterPro" id="IPR019734">
    <property type="entry name" value="TPR_rpt"/>
</dbReference>
<dbReference type="PANTHER" id="PTHR45586:SF1">
    <property type="entry name" value="LIPOPOLYSACCHARIDE ASSEMBLY PROTEIN B"/>
    <property type="match status" value="1"/>
</dbReference>
<reference evidence="5 6" key="1">
    <citation type="submission" date="2024-09" db="EMBL/GenBank/DDBJ databases">
        <authorList>
            <person name="Sun Q."/>
            <person name="Mori K."/>
        </authorList>
    </citation>
    <scope>NUCLEOTIDE SEQUENCE [LARGE SCALE GENOMIC DNA]</scope>
    <source>
        <strain evidence="5 6">NCAIM B.02481</strain>
    </source>
</reference>
<feature type="chain" id="PRO_5046476730" evidence="4">
    <location>
        <begin position="20"/>
        <end position="428"/>
    </location>
</feature>
<feature type="repeat" description="TPR" evidence="3">
    <location>
        <begin position="295"/>
        <end position="328"/>
    </location>
</feature>
<dbReference type="EMBL" id="JBHLTQ010000007">
    <property type="protein sequence ID" value="MFC0605805.1"/>
    <property type="molecule type" value="Genomic_DNA"/>
</dbReference>
<dbReference type="Proteomes" id="UP001589832">
    <property type="component" value="Unassembled WGS sequence"/>
</dbReference>
<dbReference type="SUPFAM" id="SSF48452">
    <property type="entry name" value="TPR-like"/>
    <property type="match status" value="1"/>
</dbReference>
<keyword evidence="4" id="KW-0732">Signal</keyword>
<dbReference type="SMART" id="SM00028">
    <property type="entry name" value="TPR"/>
    <property type="match status" value="4"/>
</dbReference>
<evidence type="ECO:0000256" key="2">
    <source>
        <dbReference type="ARBA" id="ARBA00022803"/>
    </source>
</evidence>
<evidence type="ECO:0000256" key="4">
    <source>
        <dbReference type="SAM" id="SignalP"/>
    </source>
</evidence>
<dbReference type="InterPro" id="IPR051012">
    <property type="entry name" value="CellSynth/LPSAsmb/PSIAsmb"/>
</dbReference>
<keyword evidence="6" id="KW-1185">Reference proteome</keyword>
<dbReference type="Pfam" id="PF13181">
    <property type="entry name" value="TPR_8"/>
    <property type="match status" value="1"/>
</dbReference>
<keyword evidence="1" id="KW-0677">Repeat</keyword>
<evidence type="ECO:0000313" key="5">
    <source>
        <dbReference type="EMBL" id="MFC0605805.1"/>
    </source>
</evidence>
<protein>
    <submittedName>
        <fullName evidence="5">Tetratricopeptide repeat protein</fullName>
    </submittedName>
</protein>
<comment type="caution">
    <text evidence="5">The sequence shown here is derived from an EMBL/GenBank/DDBJ whole genome shotgun (WGS) entry which is preliminary data.</text>
</comment>
<dbReference type="PANTHER" id="PTHR45586">
    <property type="entry name" value="TPR REPEAT-CONTAINING PROTEIN PA4667"/>
    <property type="match status" value="1"/>
</dbReference>
<evidence type="ECO:0000256" key="1">
    <source>
        <dbReference type="ARBA" id="ARBA00022737"/>
    </source>
</evidence>
<organism evidence="5 6">
    <name type="scientific">Winogradskyella pulchriflava</name>
    <dbReference type="NCBI Taxonomy" id="1110688"/>
    <lineage>
        <taxon>Bacteria</taxon>
        <taxon>Pseudomonadati</taxon>
        <taxon>Bacteroidota</taxon>
        <taxon>Flavobacteriia</taxon>
        <taxon>Flavobacteriales</taxon>
        <taxon>Flavobacteriaceae</taxon>
        <taxon>Winogradskyella</taxon>
    </lineage>
</organism>
<accession>A0ABV6QDP1</accession>
<name>A0ABV6QDP1_9FLAO</name>
<dbReference type="PROSITE" id="PS50005">
    <property type="entry name" value="TPR"/>
    <property type="match status" value="2"/>
</dbReference>
<sequence length="428" mass="47451">MKKVIALVLFVAFTSMSFAQKNEIKAIEKALKNSNFSDAKSAASAAEALIGNMDDKTKAKFYFLKAQALYANGAGTDANIDEAISSLESLKDLESKMGKLKYTQQANEMTSSMLNSFLTKANNAFSNKNYKIAAKGFEKAYKMSPKDTIYLYYAASSAVTDQDYDAALDYYLQLKNMGFRGEQMNYYATNKETGVEESFSDKASRDFSVKAKLHMDPRDEKSEPKTAEIVKNIALIYVSQGEDEKALAAMTDARKENPDDLGLLLSEANVHLKMGNRDKFKVLMEEATTKDPNNAELQYNLGVLAAEGGNVEASKKYYEKAISIDPNYVDAYNNLAVAILSEEATIVEQMNALGTSAADNRKYDELKEEKAQLYRDAIPYLEKVLELKSSNIDTAKTLMNIYSVLGEMDKMKAMKAKIEQIQSAANGN</sequence>
<evidence type="ECO:0000256" key="3">
    <source>
        <dbReference type="PROSITE-ProRule" id="PRU00339"/>
    </source>
</evidence>
<gene>
    <name evidence="5" type="ORF">ACFFGA_14655</name>
</gene>
<keyword evidence="2 3" id="KW-0802">TPR repeat</keyword>
<dbReference type="Gene3D" id="1.25.40.10">
    <property type="entry name" value="Tetratricopeptide repeat domain"/>
    <property type="match status" value="2"/>
</dbReference>
<dbReference type="InterPro" id="IPR011990">
    <property type="entry name" value="TPR-like_helical_dom_sf"/>
</dbReference>
<proteinExistence type="predicted"/>
<dbReference type="RefSeq" id="WP_386065117.1">
    <property type="nucleotide sequence ID" value="NZ_JBHLTQ010000007.1"/>
</dbReference>
<dbReference type="Pfam" id="PF13432">
    <property type="entry name" value="TPR_16"/>
    <property type="match status" value="1"/>
</dbReference>